<dbReference type="NCBIfam" id="TIGR00738">
    <property type="entry name" value="rrf2_super"/>
    <property type="match status" value="1"/>
</dbReference>
<proteinExistence type="predicted"/>
<sequence>MKITRATDYALRVMVFLAKAEKGKVFMRSELSKYCEVPDSFLGKILQVLAKKGLLVSGKGKKGGFKLEKKPDEITLYDIISAVDGEVFINECLDNPKFCSKADSCSINNILNNIKIKFVNDLKSYTLKDFL</sequence>
<dbReference type="GO" id="GO:0003700">
    <property type="term" value="F:DNA-binding transcription factor activity"/>
    <property type="evidence" value="ECO:0007669"/>
    <property type="project" value="TreeGrafter"/>
</dbReference>
<name>A0A5A8F0B4_9BACT</name>
<dbReference type="InterPro" id="IPR030489">
    <property type="entry name" value="TR_Rrf2-type_CS"/>
</dbReference>
<dbReference type="PANTHER" id="PTHR33221">
    <property type="entry name" value="WINGED HELIX-TURN-HELIX TRANSCRIPTIONAL REGULATOR, RRF2 FAMILY"/>
    <property type="match status" value="1"/>
</dbReference>
<dbReference type="RefSeq" id="WP_149267088.1">
    <property type="nucleotide sequence ID" value="NZ_VFJB01000008.1"/>
</dbReference>
<accession>A0A5A8F0B4</accession>
<dbReference type="Gene3D" id="1.10.10.10">
    <property type="entry name" value="Winged helix-like DNA-binding domain superfamily/Winged helix DNA-binding domain"/>
    <property type="match status" value="1"/>
</dbReference>
<dbReference type="GO" id="GO:0005829">
    <property type="term" value="C:cytosol"/>
    <property type="evidence" value="ECO:0007669"/>
    <property type="project" value="TreeGrafter"/>
</dbReference>
<dbReference type="EMBL" id="VFJB01000008">
    <property type="protein sequence ID" value="KAA0257416.1"/>
    <property type="molecule type" value="Genomic_DNA"/>
</dbReference>
<keyword evidence="2" id="KW-1185">Reference proteome</keyword>
<dbReference type="AlphaFoldDB" id="A0A5A8F0B4"/>
<dbReference type="PROSITE" id="PS01332">
    <property type="entry name" value="HTH_RRF2_1"/>
    <property type="match status" value="1"/>
</dbReference>
<dbReference type="PROSITE" id="PS51197">
    <property type="entry name" value="HTH_RRF2_2"/>
    <property type="match status" value="1"/>
</dbReference>
<dbReference type="Pfam" id="PF02082">
    <property type="entry name" value="Rrf2"/>
    <property type="match status" value="1"/>
</dbReference>
<protein>
    <submittedName>
        <fullName evidence="1">Rrf2 family transcriptional regulator</fullName>
    </submittedName>
</protein>
<organism evidence="1 2">
    <name type="scientific">Deferribacter autotrophicus</name>
    <dbReference type="NCBI Taxonomy" id="500465"/>
    <lineage>
        <taxon>Bacteria</taxon>
        <taxon>Pseudomonadati</taxon>
        <taxon>Deferribacterota</taxon>
        <taxon>Deferribacteres</taxon>
        <taxon>Deferribacterales</taxon>
        <taxon>Deferribacteraceae</taxon>
        <taxon>Deferribacter</taxon>
    </lineage>
</organism>
<dbReference type="OrthoDB" id="9800519at2"/>
<dbReference type="SUPFAM" id="SSF46785">
    <property type="entry name" value="Winged helix' DNA-binding domain"/>
    <property type="match status" value="1"/>
</dbReference>
<dbReference type="InterPro" id="IPR036390">
    <property type="entry name" value="WH_DNA-bd_sf"/>
</dbReference>
<gene>
    <name evidence="1" type="ORF">FHQ18_10235</name>
</gene>
<evidence type="ECO:0000313" key="2">
    <source>
        <dbReference type="Proteomes" id="UP000322876"/>
    </source>
</evidence>
<dbReference type="Proteomes" id="UP000322876">
    <property type="component" value="Unassembled WGS sequence"/>
</dbReference>
<dbReference type="InterPro" id="IPR000944">
    <property type="entry name" value="Tscrpt_reg_Rrf2"/>
</dbReference>
<evidence type="ECO:0000313" key="1">
    <source>
        <dbReference type="EMBL" id="KAA0257416.1"/>
    </source>
</evidence>
<reference evidence="1 2" key="1">
    <citation type="submission" date="2019-06" db="EMBL/GenBank/DDBJ databases">
        <title>Genomic insights into carbon and energy metabolism of Deferribacter autotrophicus revealed new metabolic traits in the phylum Deferribacteres.</title>
        <authorList>
            <person name="Slobodkin A.I."/>
            <person name="Slobodkina G.B."/>
            <person name="Allioux M."/>
            <person name="Alain K."/>
            <person name="Jebbar M."/>
            <person name="Shadrin V."/>
            <person name="Kublanov I.V."/>
            <person name="Toshchakov S.V."/>
            <person name="Bonch-Osmolovskaya E.A."/>
        </authorList>
    </citation>
    <scope>NUCLEOTIDE SEQUENCE [LARGE SCALE GENOMIC DNA]</scope>
    <source>
        <strain evidence="1 2">SL50</strain>
    </source>
</reference>
<dbReference type="InterPro" id="IPR036388">
    <property type="entry name" value="WH-like_DNA-bd_sf"/>
</dbReference>
<comment type="caution">
    <text evidence="1">The sequence shown here is derived from an EMBL/GenBank/DDBJ whole genome shotgun (WGS) entry which is preliminary data.</text>
</comment>
<dbReference type="PANTHER" id="PTHR33221:SF2">
    <property type="entry name" value="TRANSCRIPTIONAL REGULATOR"/>
    <property type="match status" value="1"/>
</dbReference>